<evidence type="ECO:0000313" key="2">
    <source>
        <dbReference type="EMBL" id="SFN05820.1"/>
    </source>
</evidence>
<gene>
    <name evidence="2" type="ORF">SAMN05660284_00427</name>
</gene>
<feature type="signal peptide" evidence="1">
    <location>
        <begin position="1"/>
        <end position="20"/>
    </location>
</feature>
<sequence>MGSRALFLLVMLMAAGVSPAAGLPSHFSDKVEAALACRSEWSPAYWRSYFQTYLGKPLRVWGEAEWYKVEGAELAGNQAKEAFVNMPESTALMVGVLIEAPVADVRKKIQEKLGMAFVELPGPYPRYLSKTGSVLVGLANPQKPQTKWYCARWNLGNRP</sequence>
<dbReference type="AlphaFoldDB" id="A0A1I4VXD9"/>
<reference evidence="3" key="1">
    <citation type="submission" date="2016-10" db="EMBL/GenBank/DDBJ databases">
        <authorList>
            <person name="Varghese N."/>
            <person name="Submissions S."/>
        </authorList>
    </citation>
    <scope>NUCLEOTIDE SEQUENCE [LARGE SCALE GENOMIC DNA]</scope>
    <source>
        <strain evidence="3">DSM 6150</strain>
    </source>
</reference>
<feature type="chain" id="PRO_5017486279" evidence="1">
    <location>
        <begin position="21"/>
        <end position="159"/>
    </location>
</feature>
<name>A0A1I4VXD9_9NEIS</name>
<accession>A0A1I4VXD9</accession>
<evidence type="ECO:0000256" key="1">
    <source>
        <dbReference type="SAM" id="SignalP"/>
    </source>
</evidence>
<protein>
    <submittedName>
        <fullName evidence="2">Uncharacterized protein</fullName>
    </submittedName>
</protein>
<organism evidence="2 3">
    <name type="scientific">Formivibrio citricus</name>
    <dbReference type="NCBI Taxonomy" id="83765"/>
    <lineage>
        <taxon>Bacteria</taxon>
        <taxon>Pseudomonadati</taxon>
        <taxon>Pseudomonadota</taxon>
        <taxon>Betaproteobacteria</taxon>
        <taxon>Neisseriales</taxon>
        <taxon>Chitinibacteraceae</taxon>
        <taxon>Formivibrio</taxon>
    </lineage>
</organism>
<dbReference type="EMBL" id="FOVE01000002">
    <property type="protein sequence ID" value="SFN05820.1"/>
    <property type="molecule type" value="Genomic_DNA"/>
</dbReference>
<keyword evidence="1" id="KW-0732">Signal</keyword>
<keyword evidence="3" id="KW-1185">Reference proteome</keyword>
<proteinExistence type="predicted"/>
<dbReference type="Proteomes" id="UP000242869">
    <property type="component" value="Unassembled WGS sequence"/>
</dbReference>
<evidence type="ECO:0000313" key="3">
    <source>
        <dbReference type="Proteomes" id="UP000242869"/>
    </source>
</evidence>
<dbReference type="STRING" id="83765.SAMN05660284_00427"/>